<accession>A0AB33IQB3</accession>
<feature type="transmembrane region" description="Helical" evidence="1">
    <location>
        <begin position="68"/>
        <end position="88"/>
    </location>
</feature>
<dbReference type="PANTHER" id="PTHR22911">
    <property type="entry name" value="ACYL-MALONYL CONDENSING ENZYME-RELATED"/>
    <property type="match status" value="1"/>
</dbReference>
<dbReference type="AlphaFoldDB" id="A0AB33IQB3"/>
<evidence type="ECO:0000259" key="2">
    <source>
        <dbReference type="Pfam" id="PF00892"/>
    </source>
</evidence>
<feature type="transmembrane region" description="Helical" evidence="1">
    <location>
        <begin position="292"/>
        <end position="311"/>
    </location>
</feature>
<dbReference type="InterPro" id="IPR000620">
    <property type="entry name" value="EamA_dom"/>
</dbReference>
<feature type="domain" description="EamA" evidence="2">
    <location>
        <begin position="5"/>
        <end position="141"/>
    </location>
</feature>
<feature type="transmembrane region" description="Helical" evidence="1">
    <location>
        <begin position="265"/>
        <end position="285"/>
    </location>
</feature>
<dbReference type="Pfam" id="PF00892">
    <property type="entry name" value="EamA"/>
    <property type="match status" value="2"/>
</dbReference>
<protein>
    <recommendedName>
        <fullName evidence="2">EamA domain-containing protein</fullName>
    </recommendedName>
</protein>
<feature type="transmembrane region" description="Helical" evidence="1">
    <location>
        <begin position="159"/>
        <end position="179"/>
    </location>
</feature>
<keyword evidence="1" id="KW-0812">Transmembrane</keyword>
<dbReference type="GO" id="GO:0016020">
    <property type="term" value="C:membrane"/>
    <property type="evidence" value="ECO:0007669"/>
    <property type="project" value="InterPro"/>
</dbReference>
<dbReference type="PANTHER" id="PTHR22911:SF137">
    <property type="entry name" value="SOLUTE CARRIER FAMILY 35 MEMBER G2-RELATED"/>
    <property type="match status" value="1"/>
</dbReference>
<keyword evidence="1" id="KW-1133">Transmembrane helix</keyword>
<evidence type="ECO:0000313" key="3">
    <source>
        <dbReference type="EMBL" id="BFO70116.1"/>
    </source>
</evidence>
<feature type="transmembrane region" description="Helical" evidence="1">
    <location>
        <begin position="238"/>
        <end position="259"/>
    </location>
</feature>
<dbReference type="SUPFAM" id="SSF103481">
    <property type="entry name" value="Multidrug resistance efflux transporter EmrE"/>
    <property type="match status" value="2"/>
</dbReference>
<reference evidence="3" key="1">
    <citation type="submission" date="2024-07" db="EMBL/GenBank/DDBJ databases">
        <title>Complete genome sequence of Prevotella sp. YM-2024 GTC17253.</title>
        <authorList>
            <person name="Hayashi M."/>
            <person name="Muto Y."/>
            <person name="Tanaka K."/>
            <person name="Niwa H."/>
        </authorList>
    </citation>
    <scope>NUCLEOTIDE SEQUENCE</scope>
    <source>
        <strain evidence="3">GTC17253</strain>
    </source>
</reference>
<feature type="transmembrane region" description="Helical" evidence="1">
    <location>
        <begin position="6"/>
        <end position="26"/>
    </location>
</feature>
<feature type="transmembrane region" description="Helical" evidence="1">
    <location>
        <begin position="38"/>
        <end position="56"/>
    </location>
</feature>
<dbReference type="InterPro" id="IPR037185">
    <property type="entry name" value="EmrE-like"/>
</dbReference>
<organism evidence="3">
    <name type="scientific">Prevotella sp. GTC17253</name>
    <dbReference type="NCBI Taxonomy" id="3236793"/>
    <lineage>
        <taxon>Bacteria</taxon>
        <taxon>Pseudomonadati</taxon>
        <taxon>Bacteroidota</taxon>
        <taxon>Bacteroidia</taxon>
        <taxon>Bacteroidales</taxon>
        <taxon>Prevotellaceae</taxon>
        <taxon>Prevotella</taxon>
    </lineage>
</organism>
<proteinExistence type="predicted"/>
<sequence>MIKYIGEIISIGVAFSWTIAALSSEVGSKRLGIFVMNVWRMSLALLFSILLCWILLGTPFPVYADTQAWIWLLLSGAVGYFFGDWCLYNSYLTIGSRYGQLFMTLAPMFAALAAWAALGQVLSWGSLLAMTVTMAGIAISILGRSQNKRGLSIDLPTKGILYGIGAGMGQGVGLVLSKIGLDHYTANVPSDVLPQIEVFLPFSANLIRCIAGLTLFSTWLLLRGEGERFKQSMHNGKGMLAMLIAVLSGPFIGVGFSLLAVQYTAAGIASTLMAISPIMILLPTYYMFHQPITLRVVLGAVISVIGVSLFFI</sequence>
<name>A0AB33IQB3_9BACT</name>
<evidence type="ECO:0000256" key="1">
    <source>
        <dbReference type="SAM" id="Phobius"/>
    </source>
</evidence>
<feature type="transmembrane region" description="Helical" evidence="1">
    <location>
        <begin position="100"/>
        <end position="118"/>
    </location>
</feature>
<feature type="transmembrane region" description="Helical" evidence="1">
    <location>
        <begin position="124"/>
        <end position="143"/>
    </location>
</feature>
<keyword evidence="1" id="KW-0472">Membrane</keyword>
<gene>
    <name evidence="3" type="ORF">GTC17253_00820</name>
</gene>
<dbReference type="EMBL" id="AP035785">
    <property type="protein sequence ID" value="BFO70116.1"/>
    <property type="molecule type" value="Genomic_DNA"/>
</dbReference>
<feature type="domain" description="EamA" evidence="2">
    <location>
        <begin position="158"/>
        <end position="311"/>
    </location>
</feature>